<dbReference type="RefSeq" id="XP_038740744.1">
    <property type="nucleotide sequence ID" value="XM_038893918.1"/>
</dbReference>
<dbReference type="OrthoDB" id="426882at2759"/>
<gene>
    <name evidence="3" type="ORF">CkaCkLH20_11204</name>
</gene>
<organism evidence="3 4">
    <name type="scientific">Colletotrichum karsti</name>
    <dbReference type="NCBI Taxonomy" id="1095194"/>
    <lineage>
        <taxon>Eukaryota</taxon>
        <taxon>Fungi</taxon>
        <taxon>Dikarya</taxon>
        <taxon>Ascomycota</taxon>
        <taxon>Pezizomycotina</taxon>
        <taxon>Sordariomycetes</taxon>
        <taxon>Hypocreomycetidae</taxon>
        <taxon>Glomerellales</taxon>
        <taxon>Glomerellaceae</taxon>
        <taxon>Colletotrichum</taxon>
        <taxon>Colletotrichum boninense species complex</taxon>
    </lineage>
</organism>
<reference evidence="3" key="2">
    <citation type="submission" date="2020-11" db="EMBL/GenBank/DDBJ databases">
        <title>Whole genome sequencing of Colletotrichum sp.</title>
        <authorList>
            <person name="Li H."/>
        </authorList>
    </citation>
    <scope>NUCLEOTIDE SEQUENCE</scope>
    <source>
        <strain evidence="3">CkLH20</strain>
    </source>
</reference>
<dbReference type="GeneID" id="62166992"/>
<keyword evidence="4" id="KW-1185">Reference proteome</keyword>
<keyword evidence="2" id="KW-0472">Membrane</keyword>
<keyword evidence="2" id="KW-0812">Transmembrane</keyword>
<dbReference type="EMBL" id="JAATWM020000046">
    <property type="protein sequence ID" value="KAF9871283.1"/>
    <property type="molecule type" value="Genomic_DNA"/>
</dbReference>
<comment type="caution">
    <text evidence="3">The sequence shown here is derived from an EMBL/GenBank/DDBJ whole genome shotgun (WGS) entry which is preliminary data.</text>
</comment>
<dbReference type="AlphaFoldDB" id="A0A9P6HU87"/>
<dbReference type="Proteomes" id="UP000781932">
    <property type="component" value="Unassembled WGS sequence"/>
</dbReference>
<evidence type="ECO:0000313" key="4">
    <source>
        <dbReference type="Proteomes" id="UP000781932"/>
    </source>
</evidence>
<evidence type="ECO:0000313" key="3">
    <source>
        <dbReference type="EMBL" id="KAF9871283.1"/>
    </source>
</evidence>
<keyword evidence="2" id="KW-1133">Transmembrane helix</keyword>
<feature type="transmembrane region" description="Helical" evidence="2">
    <location>
        <begin position="100"/>
        <end position="123"/>
    </location>
</feature>
<sequence>MELLSQSKKDPQNAPRTTLKRRSSLFQGVKDAQEIGVVQVEEPTENPKLGPKSFAQNTLKSWGLHSLYRLFQTVLDAATKKAKASIKTHKKVVIFKSRPMALLASAVHLPPIVATAVMSRFLYKEHWVGGTLTPNGKWDTEADLAIQFTAKFLELFMVASLTTMMFTFILREITIRKGLPLAAILAATDFKSPSFVWSDEFFAMILAPFSCIWKKAFLLCLTLVCALLAMVVAPATATILLPREDWYTMGGTTIFINATNEDIFPTIINANHTLGGGVCETAGVSHCPSSGWDSLKHLAAYFPSQKLISYREGVLWQPMDSFVLPTLQARILMSIRTRHPYANEGPQFNLGDLNWIESLVNLPHHTSAAALVGAQAFWSPAMRMRSLETDSNLHGTGHRFTSWHQVAALQTRCQATISGPTDLFIGEQPLLFPNIMWGGAPYLDTSMRYRSIETFIGSLNRTAPQILFFDLEPTDPFASRVSIGSVVSIPLQNGSLAMYGCFTNARWRNQTLETRLDQPIQGNLWPYNPQWKGDITVIHSSYANLTNPRVGDTDARVFQHLAEAARLSENAETRLNWTFGPVETIINGMLGNGMARTAPYAGPIWSLKDANDTWWRHFFSHRGTIDTHENFNNTAFDVPREDQARLAKLNFMGESFGVVYPMELDKWHHELKLGFNARASSFGNAKLSP</sequence>
<feature type="transmembrane region" description="Helical" evidence="2">
    <location>
        <begin position="216"/>
        <end position="241"/>
    </location>
</feature>
<reference evidence="3" key="1">
    <citation type="submission" date="2020-03" db="EMBL/GenBank/DDBJ databases">
        <authorList>
            <person name="He L."/>
        </authorList>
    </citation>
    <scope>NUCLEOTIDE SEQUENCE</scope>
    <source>
        <strain evidence="3">CkLH20</strain>
    </source>
</reference>
<proteinExistence type="predicted"/>
<feature type="transmembrane region" description="Helical" evidence="2">
    <location>
        <begin position="152"/>
        <end position="170"/>
    </location>
</feature>
<protein>
    <submittedName>
        <fullName evidence="3">Uncharacterized protein</fullName>
    </submittedName>
</protein>
<evidence type="ECO:0000256" key="1">
    <source>
        <dbReference type="SAM" id="MobiDB-lite"/>
    </source>
</evidence>
<accession>A0A9P6HU87</accession>
<evidence type="ECO:0000256" key="2">
    <source>
        <dbReference type="SAM" id="Phobius"/>
    </source>
</evidence>
<name>A0A9P6HU87_9PEZI</name>
<feature type="region of interest" description="Disordered" evidence="1">
    <location>
        <begin position="1"/>
        <end position="22"/>
    </location>
</feature>